<dbReference type="Proteomes" id="UP000241848">
    <property type="component" value="Unassembled WGS sequence"/>
</dbReference>
<accession>A0A2T2WP92</accession>
<dbReference type="PANTHER" id="PTHR37692">
    <property type="entry name" value="HYPOTHETICAL MEMBRANE SPANNING PROTEIN"/>
    <property type="match status" value="1"/>
</dbReference>
<feature type="transmembrane region" description="Helical" evidence="1">
    <location>
        <begin position="38"/>
        <end position="60"/>
    </location>
</feature>
<keyword evidence="1" id="KW-0472">Membrane</keyword>
<dbReference type="InterPro" id="IPR007352">
    <property type="entry name" value="DUF420"/>
</dbReference>
<comment type="caution">
    <text evidence="2">The sequence shown here is derived from an EMBL/GenBank/DDBJ whole genome shotgun (WGS) entry which is preliminary data.</text>
</comment>
<dbReference type="EMBL" id="PXYV01000001">
    <property type="protein sequence ID" value="PSR24061.1"/>
    <property type="molecule type" value="Genomic_DNA"/>
</dbReference>
<dbReference type="AlphaFoldDB" id="A0A2T2WP92"/>
<name>A0A2T2WP92_9FIRM</name>
<organism evidence="2 3">
    <name type="scientific">Sulfobacillus acidophilus</name>
    <dbReference type="NCBI Taxonomy" id="53633"/>
    <lineage>
        <taxon>Bacteria</taxon>
        <taxon>Bacillati</taxon>
        <taxon>Bacillota</taxon>
        <taxon>Clostridia</taxon>
        <taxon>Eubacteriales</taxon>
        <taxon>Clostridiales Family XVII. Incertae Sedis</taxon>
        <taxon>Sulfobacillus</taxon>
    </lineage>
</organism>
<dbReference type="Pfam" id="PF04238">
    <property type="entry name" value="DUF420"/>
    <property type="match status" value="1"/>
</dbReference>
<feature type="transmembrane region" description="Helical" evidence="1">
    <location>
        <begin position="72"/>
        <end position="96"/>
    </location>
</feature>
<evidence type="ECO:0000313" key="2">
    <source>
        <dbReference type="EMBL" id="PSR24061.1"/>
    </source>
</evidence>
<evidence type="ECO:0000256" key="1">
    <source>
        <dbReference type="SAM" id="Phobius"/>
    </source>
</evidence>
<keyword evidence="1" id="KW-0812">Transmembrane</keyword>
<keyword evidence="1" id="KW-1133">Transmembrane helix</keyword>
<dbReference type="PANTHER" id="PTHR37692:SF1">
    <property type="entry name" value="DUF420 DOMAIN-CONTAINING PROTEIN"/>
    <property type="match status" value="1"/>
</dbReference>
<evidence type="ECO:0000313" key="3">
    <source>
        <dbReference type="Proteomes" id="UP000241848"/>
    </source>
</evidence>
<proteinExistence type="predicted"/>
<feature type="transmembrane region" description="Helical" evidence="1">
    <location>
        <begin position="117"/>
        <end position="137"/>
    </location>
</feature>
<reference evidence="2 3" key="1">
    <citation type="journal article" date="2014" name="BMC Genomics">
        <title>Comparison of environmental and isolate Sulfobacillus genomes reveals diverse carbon, sulfur, nitrogen, and hydrogen metabolisms.</title>
        <authorList>
            <person name="Justice N.B."/>
            <person name="Norman A."/>
            <person name="Brown C.T."/>
            <person name="Singh A."/>
            <person name="Thomas B.C."/>
            <person name="Banfield J.F."/>
        </authorList>
    </citation>
    <scope>NUCLEOTIDE SEQUENCE [LARGE SCALE GENOMIC DNA]</scope>
    <source>
        <strain evidence="2">AMDSBA3</strain>
    </source>
</reference>
<gene>
    <name evidence="2" type="ORF">C7B45_00115</name>
</gene>
<feature type="transmembrane region" description="Helical" evidence="1">
    <location>
        <begin position="6"/>
        <end position="26"/>
    </location>
</feature>
<protein>
    <submittedName>
        <fullName evidence="2">DUF420 domain-containing protein</fullName>
    </submittedName>
</protein>
<sequence length="154" mass="16996">MQLWASINEAFMIISAVLIALGWVFIRRGQRETHRKLMLTGAAFATAFFISYVLATLFVGDTTFGGPAKYRLTYQIFLQAHATLATVAAIIGIITLRRALLQRFSLHRRIAPWTATIWLVTAASGLVVFLLLFVVYAPGPTTNLFRAITLGHAG</sequence>